<feature type="region of interest" description="Disordered" evidence="1">
    <location>
        <begin position="805"/>
        <end position="873"/>
    </location>
</feature>
<organism evidence="2 3">
    <name type="scientific">Tuber borchii</name>
    <name type="common">White truffle</name>
    <dbReference type="NCBI Taxonomy" id="42251"/>
    <lineage>
        <taxon>Eukaryota</taxon>
        <taxon>Fungi</taxon>
        <taxon>Dikarya</taxon>
        <taxon>Ascomycota</taxon>
        <taxon>Pezizomycotina</taxon>
        <taxon>Pezizomycetes</taxon>
        <taxon>Pezizales</taxon>
        <taxon>Tuberaceae</taxon>
        <taxon>Tuber</taxon>
    </lineage>
</organism>
<feature type="compositionally biased region" description="Low complexity" evidence="1">
    <location>
        <begin position="42"/>
        <end position="69"/>
    </location>
</feature>
<evidence type="ECO:0000256" key="1">
    <source>
        <dbReference type="SAM" id="MobiDB-lite"/>
    </source>
</evidence>
<evidence type="ECO:0000313" key="3">
    <source>
        <dbReference type="Proteomes" id="UP000244722"/>
    </source>
</evidence>
<feature type="compositionally biased region" description="Low complexity" evidence="1">
    <location>
        <begin position="1"/>
        <end position="25"/>
    </location>
</feature>
<feature type="compositionally biased region" description="Polar residues" evidence="1">
    <location>
        <begin position="115"/>
        <end position="124"/>
    </location>
</feature>
<gene>
    <name evidence="2" type="ORF">B9Z19DRAFT_1122174</name>
</gene>
<name>A0A2T7A121_TUBBO</name>
<feature type="compositionally biased region" description="Polar residues" evidence="1">
    <location>
        <begin position="351"/>
        <end position="361"/>
    </location>
</feature>
<dbReference type="OrthoDB" id="5407894at2759"/>
<protein>
    <submittedName>
        <fullName evidence="2">Uncharacterized protein</fullName>
    </submittedName>
</protein>
<feature type="compositionally biased region" description="Low complexity" evidence="1">
    <location>
        <begin position="842"/>
        <end position="871"/>
    </location>
</feature>
<dbReference type="STRING" id="42251.A0A2T7A121"/>
<keyword evidence="3" id="KW-1185">Reference proteome</keyword>
<sequence length="953" mass="100613">MTDSTSRSRPQSSSGPGSRSRSTSRCPKLTTSSSYPCIPLLSSRAATSSPPAVTSAVAFGSTSATSASPSPIPWIHSAETIEDDSPRTPGSILERPYSGFPWGLHFKEQPVILDSWTQTPTGEPTSAKAKSSVLPHPPLPHTRSDPTHTAVRTKRTPSRASPKSSLKLKLPPPPRMADGYGLALSGEQQDNRAESEGIFIAQENHRPRPSLLGVAFPTTPDTSVNSMPVICAGVREGKRAGHIDFRGGMGPNHEVIGAGGATAALLAANPHLAPGGLAPLTPPDDNGVLEWRGEGMSELLVPVIPTARAKDPSCAAVCDNEDTKPALPRRAPTGGRIEVLKSPEETERTARMTSGDSAGTTETRRETIDEKEDASADKSEDNSDNENTGHEDIVEEGWLKGAMASLFDCALSVQMTTEAVRMLSYTLPCPLPTSSTDSATPTPIPSNLGSNPDRLPASAAAAPAVAAAAGQQFSPAITARCHSRAQAGSGSSTPNGLIGADDGITTALHTLTKNIQRRCSNDGTKRVYIHVSHAISPGIPLNRLPSTPPAGGYVGSPGGFFGGGFDISPSGCVGGGGGYFAPTVFNSIVVAPESVPTAPSMSFHRTPTIPPPNPILPPFSLHMTLLERYIPPTSNAEDLSMFSTQSSVILDRLHELSPHGGSLLFIYPTKTGAKHFDKQYLGPVLDPLLRKLMVLYMLREDLLWGIRNMAAIERMNEFEGLRWKLDNFCARFSNAINDNSMWGKSGTGSQASGLQLDSSYPKTRVRLVHSQKAMIQLNDNSWREWWSQQEQLRIREAVKRHFSSLQPPAEAQTPASPGASGPHGSHHAKSASMSSPKLGSPPSMAQAAKATTASSTPSSPTASSSPQSQYSFGYGAPGDLAREVLDGVRAPAVRPSSRGMSEAVVASALAGPGTFGVGGVVGDYEISSVPGDRRVKERGIEVGVFVLRREIVA</sequence>
<feature type="region of interest" description="Disordered" evidence="1">
    <location>
        <begin position="115"/>
        <end position="182"/>
    </location>
</feature>
<proteinExistence type="predicted"/>
<feature type="compositionally biased region" description="Basic and acidic residues" evidence="1">
    <location>
        <begin position="362"/>
        <end position="390"/>
    </location>
</feature>
<dbReference type="AlphaFoldDB" id="A0A2T7A121"/>
<feature type="compositionally biased region" description="Basic and acidic residues" evidence="1">
    <location>
        <begin position="338"/>
        <end position="350"/>
    </location>
</feature>
<evidence type="ECO:0000313" key="2">
    <source>
        <dbReference type="EMBL" id="PUU81417.1"/>
    </source>
</evidence>
<comment type="caution">
    <text evidence="2">The sequence shown here is derived from an EMBL/GenBank/DDBJ whole genome shotgun (WGS) entry which is preliminary data.</text>
</comment>
<dbReference type="Proteomes" id="UP000244722">
    <property type="component" value="Unassembled WGS sequence"/>
</dbReference>
<accession>A0A2T7A121</accession>
<feature type="region of interest" description="Disordered" evidence="1">
    <location>
        <begin position="433"/>
        <end position="456"/>
    </location>
</feature>
<feature type="region of interest" description="Disordered" evidence="1">
    <location>
        <begin position="1"/>
        <end position="99"/>
    </location>
</feature>
<feature type="region of interest" description="Disordered" evidence="1">
    <location>
        <begin position="316"/>
        <end position="390"/>
    </location>
</feature>
<dbReference type="EMBL" id="NESQ01000045">
    <property type="protein sequence ID" value="PUU81417.1"/>
    <property type="molecule type" value="Genomic_DNA"/>
</dbReference>
<reference evidence="2 3" key="1">
    <citation type="submission" date="2017-04" db="EMBL/GenBank/DDBJ databases">
        <title>Draft genome sequence of Tuber borchii Vittad., a whitish edible truffle.</title>
        <authorList>
            <consortium name="DOE Joint Genome Institute"/>
            <person name="Murat C."/>
            <person name="Kuo A."/>
            <person name="Barry K.W."/>
            <person name="Clum A."/>
            <person name="Dockter R.B."/>
            <person name="Fauchery L."/>
            <person name="Iotti M."/>
            <person name="Kohler A."/>
            <person name="Labutti K."/>
            <person name="Lindquist E.A."/>
            <person name="Lipzen A."/>
            <person name="Ohm R.A."/>
            <person name="Wang M."/>
            <person name="Grigoriev I.V."/>
            <person name="Zambonelli A."/>
            <person name="Martin F.M."/>
        </authorList>
    </citation>
    <scope>NUCLEOTIDE SEQUENCE [LARGE SCALE GENOMIC DNA]</scope>
    <source>
        <strain evidence="2 3">Tbo3840</strain>
    </source>
</reference>